<evidence type="ECO:0000259" key="5">
    <source>
        <dbReference type="PROSITE" id="PS50893"/>
    </source>
</evidence>
<dbReference type="PANTHER" id="PTHR42788">
    <property type="entry name" value="TAURINE IMPORT ATP-BINDING PROTEIN-RELATED"/>
    <property type="match status" value="1"/>
</dbReference>
<dbReference type="SUPFAM" id="SSF52540">
    <property type="entry name" value="P-loop containing nucleoside triphosphate hydrolases"/>
    <property type="match status" value="1"/>
</dbReference>
<evidence type="ECO:0000313" key="7">
    <source>
        <dbReference type="EMBL" id="TLD95030.1"/>
    </source>
</evidence>
<dbReference type="PANTHER" id="PTHR42788:SF13">
    <property type="entry name" value="ALIPHATIC SULFONATES IMPORT ATP-BINDING PROTEIN SSUB"/>
    <property type="match status" value="1"/>
</dbReference>
<dbReference type="Pfam" id="PF00005">
    <property type="entry name" value="ABC_tran"/>
    <property type="match status" value="1"/>
</dbReference>
<accession>A0A347VHI1</accession>
<evidence type="ECO:0000313" key="8">
    <source>
        <dbReference type="Proteomes" id="UP000029714"/>
    </source>
</evidence>
<dbReference type="EMBL" id="JRMP02000004">
    <property type="protein sequence ID" value="TLD95030.1"/>
    <property type="molecule type" value="Genomic_DNA"/>
</dbReference>
<feature type="compositionally biased region" description="Polar residues" evidence="4">
    <location>
        <begin position="643"/>
        <end position="652"/>
    </location>
</feature>
<dbReference type="AlphaFoldDB" id="A0A347VHI1"/>
<gene>
    <name evidence="6" type="ORF">DCO61_04990</name>
    <name evidence="7" type="ORF">LS64_003730</name>
</gene>
<dbReference type="GO" id="GO:0016887">
    <property type="term" value="F:ATP hydrolysis activity"/>
    <property type="evidence" value="ECO:0007669"/>
    <property type="project" value="InterPro"/>
</dbReference>
<feature type="compositionally biased region" description="Low complexity" evidence="4">
    <location>
        <begin position="631"/>
        <end position="642"/>
    </location>
</feature>
<evidence type="ECO:0000313" key="6">
    <source>
        <dbReference type="EMBL" id="MWV69377.1"/>
    </source>
</evidence>
<keyword evidence="1" id="KW-0813">Transport</keyword>
<evidence type="ECO:0000256" key="4">
    <source>
        <dbReference type="SAM" id="MobiDB-lite"/>
    </source>
</evidence>
<feature type="compositionally biased region" description="Polar residues" evidence="4">
    <location>
        <begin position="742"/>
        <end position="758"/>
    </location>
</feature>
<name>A0A347VHI1_9HELI</name>
<sequence>MKKMRDIESFILQNLELDSKKNRNVRNVIFKEKNYEIRNFLGLDSKGNIESKILNKGKLENIESRFYKNIEISNLDSKKVIESNLQNFVKLDSKNVDSKKSDVDISLTLNMTNNLDSKEKLENIESKAIKNVDCHENSCEFSRNDNSKDSIKSIESRKVALDSKNLKKIESKKANLDSKNKRIKTSSDSLTFNGDVRSTQPCEPARFAVLKSGKNLAVVRDSTFQQKSGLAGLAPFKTKKRLLFFAKGARGGGFALVYRFASLRRAMCKNQSHNDILKNSDTRKLDSTESKNVLLNNKDIEKVESKNILLKNSDFRKLDSIESKNVEFIRNNKNIESNDKDSTKTQNLDSIKLTDFNNNKKSRYFASLNMTKNTESRFYKSIEIDNLDSIKNNAHLPTPLAPLRKGGGNITTQHLKHKRDLENIESKNMDSKKINVDVSLTLNMTKLDLKENLENIESRFYESIEIDNLDSIKLENVESNILNYKGFSPCESALDSMSHPYPPIENLSQIHRAKIQVQQDSKKLESIESNNLDSKKVTKMKTKKRIYANTQSGRKDSNIISETIIVTESSLKDSKDSKNIESNLQNLEITESITLDSKNSILSPTHHPVFDKESNLQNLEITESITINQNSSIESNSQDSNNLSPTRHPTFNKNTQIDYVESIPLDEYKPKESHNKPLLEVKNIEISFKDFAKKDSIFNIFKRKKHKNNAIESRDENHARNIESKSIESNNKTKESKDSNENIESNNKTNAQNIESKNKNTKQILKNINFDIKEHEFVSVIGDSGCGKSTLLKILAGFLKPNSGEVLFQNKIHNKPNADISVMFQTPTLYPWLTLSKNIAFSAKLKHKSAKEQQEIAQKYIKMVGLKEQEKNYPYQCSGGMQSRAYLAQVLACESKLILMDEPFAALDAFTKRSMQDLVLLLYKRLKSSVFFITHDIEEALYLSNRIFIMKPLSSSIESNIIEILNIDMDRQNRDEFERSKEFLQLKEYLYARVKERYDYVI</sequence>
<reference evidence="7" key="3">
    <citation type="submission" date="2018-04" db="EMBL/GenBank/DDBJ databases">
        <authorList>
            <person name="Sheh A."/>
            <person name="Shen Z."/>
            <person name="Mannion A.J."/>
            <person name="Fox J.G."/>
        </authorList>
    </citation>
    <scope>NUCLEOTIDE SEQUENCE</scope>
    <source>
        <strain evidence="7">MIT 97-6194</strain>
    </source>
</reference>
<evidence type="ECO:0000256" key="2">
    <source>
        <dbReference type="ARBA" id="ARBA00022741"/>
    </source>
</evidence>
<dbReference type="Proteomes" id="UP000477070">
    <property type="component" value="Unassembled WGS sequence"/>
</dbReference>
<evidence type="ECO:0000313" key="9">
    <source>
        <dbReference type="Proteomes" id="UP000477070"/>
    </source>
</evidence>
<dbReference type="STRING" id="1548018.LS64_11770"/>
<dbReference type="Proteomes" id="UP000029714">
    <property type="component" value="Unassembled WGS sequence"/>
</dbReference>
<dbReference type="InterPro" id="IPR003593">
    <property type="entry name" value="AAA+_ATPase"/>
</dbReference>
<dbReference type="Gene3D" id="3.40.50.300">
    <property type="entry name" value="P-loop containing nucleotide triphosphate hydrolases"/>
    <property type="match status" value="1"/>
</dbReference>
<feature type="compositionally biased region" description="Basic and acidic residues" evidence="4">
    <location>
        <begin position="712"/>
        <end position="740"/>
    </location>
</feature>
<reference evidence="7 8" key="1">
    <citation type="journal article" date="2014" name="Genome Announc.">
        <title>Draft genome sequences of eight enterohepatic helicobacter species isolated from both laboratory and wild rodents.</title>
        <authorList>
            <person name="Sheh A."/>
            <person name="Shen Z."/>
            <person name="Fox J.G."/>
        </authorList>
    </citation>
    <scope>NUCLEOTIDE SEQUENCE [LARGE SCALE GENOMIC DNA]</scope>
    <source>
        <strain evidence="7 8">MIT 97-6194</strain>
    </source>
</reference>
<dbReference type="SMART" id="SM00382">
    <property type="entry name" value="AAA"/>
    <property type="match status" value="1"/>
</dbReference>
<feature type="region of interest" description="Disordered" evidence="4">
    <location>
        <begin position="631"/>
        <end position="652"/>
    </location>
</feature>
<organism evidence="7 8">
    <name type="scientific">Helicobacter saguini</name>
    <dbReference type="NCBI Taxonomy" id="1548018"/>
    <lineage>
        <taxon>Bacteria</taxon>
        <taxon>Pseudomonadati</taxon>
        <taxon>Campylobacterota</taxon>
        <taxon>Epsilonproteobacteria</taxon>
        <taxon>Campylobacterales</taxon>
        <taxon>Helicobacteraceae</taxon>
        <taxon>Helicobacter</taxon>
    </lineage>
</organism>
<dbReference type="InterPro" id="IPR027417">
    <property type="entry name" value="P-loop_NTPase"/>
</dbReference>
<reference evidence="6 9" key="4">
    <citation type="submission" date="2019-12" db="EMBL/GenBank/DDBJ databases">
        <title>Multi-Generational Helicobacter saguini Isolates.</title>
        <authorList>
            <person name="Mannion A."/>
            <person name="Shen Z."/>
            <person name="Fox J.G."/>
        </authorList>
    </citation>
    <scope>NUCLEOTIDE SEQUENCE [LARGE SCALE GENOMIC DNA]</scope>
    <source>
        <strain evidence="6">16-048</strain>
        <strain evidence="9">16-048 (F4)</strain>
    </source>
</reference>
<feature type="region of interest" description="Disordered" evidence="4">
    <location>
        <begin position="711"/>
        <end position="758"/>
    </location>
</feature>
<feature type="domain" description="ABC transporter" evidence="5">
    <location>
        <begin position="749"/>
        <end position="977"/>
    </location>
</feature>
<evidence type="ECO:0000256" key="1">
    <source>
        <dbReference type="ARBA" id="ARBA00022448"/>
    </source>
</evidence>
<comment type="caution">
    <text evidence="7">The sequence shown here is derived from an EMBL/GenBank/DDBJ whole genome shotgun (WGS) entry which is preliminary data.</text>
</comment>
<dbReference type="PROSITE" id="PS50893">
    <property type="entry name" value="ABC_TRANSPORTER_2"/>
    <property type="match status" value="1"/>
</dbReference>
<dbReference type="OrthoDB" id="9802264at2"/>
<dbReference type="InterPro" id="IPR050166">
    <property type="entry name" value="ABC_transporter_ATP-bind"/>
</dbReference>
<dbReference type="EMBL" id="QBIU01000001">
    <property type="protein sequence ID" value="MWV69377.1"/>
    <property type="molecule type" value="Genomic_DNA"/>
</dbReference>
<keyword evidence="2" id="KW-0547">Nucleotide-binding</keyword>
<dbReference type="CDD" id="cd03293">
    <property type="entry name" value="ABC_NrtD_SsuB_transporters"/>
    <property type="match status" value="1"/>
</dbReference>
<dbReference type="InterPro" id="IPR003439">
    <property type="entry name" value="ABC_transporter-like_ATP-bd"/>
</dbReference>
<dbReference type="GO" id="GO:0005524">
    <property type="term" value="F:ATP binding"/>
    <property type="evidence" value="ECO:0007669"/>
    <property type="project" value="UniProtKB-KW"/>
</dbReference>
<reference evidence="7 8" key="2">
    <citation type="journal article" date="2016" name="Infect. Immun.">
        <title>Helicobacter saguini, a Novel Helicobacter Isolated from Cotton-Top Tamarins with Ulcerative Colitis, Has Proinflammatory Properties and Induces Typhlocolitis and Dysplasia in Gnotobiotic IL-10-/- Mice.</title>
        <authorList>
            <person name="Shen Z."/>
            <person name="Mannion A."/>
            <person name="Whary M.T."/>
            <person name="Muthupalani S."/>
            <person name="Sheh A."/>
            <person name="Feng Y."/>
            <person name="Gong G."/>
            <person name="Vandamme P."/>
            <person name="Holcombe H.R."/>
            <person name="Paster B.J."/>
            <person name="Fox J.G."/>
        </authorList>
    </citation>
    <scope>NUCLEOTIDE SEQUENCE [LARGE SCALE GENOMIC DNA]</scope>
    <source>
        <strain evidence="7 8">MIT 97-6194</strain>
    </source>
</reference>
<evidence type="ECO:0000256" key="3">
    <source>
        <dbReference type="ARBA" id="ARBA00022840"/>
    </source>
</evidence>
<keyword evidence="3 7" id="KW-0067">ATP-binding</keyword>
<dbReference type="RefSeq" id="WP_118949176.1">
    <property type="nucleotide sequence ID" value="NZ_JRMP02000004.1"/>
</dbReference>
<proteinExistence type="predicted"/>
<protein>
    <submittedName>
        <fullName evidence="7">ATP-binding cassette domain-containing protein</fullName>
    </submittedName>
</protein>
<keyword evidence="8" id="KW-1185">Reference proteome</keyword>